<evidence type="ECO:0000313" key="5">
    <source>
        <dbReference type="EMBL" id="RHN10889.1"/>
    </source>
</evidence>
<evidence type="ECO:0000313" key="9">
    <source>
        <dbReference type="Proteomes" id="UP000284465"/>
    </source>
</evidence>
<sequence>MEQIIASTAITTIITYTAALYLLFHPICFQLFYNAKNVIFLKFLHFSAQTLFFHKFMLY</sequence>
<evidence type="ECO:0000313" key="6">
    <source>
        <dbReference type="Proteomes" id="UP000283513"/>
    </source>
</evidence>
<accession>A0A3R6H339</accession>
<proteinExistence type="predicted"/>
<feature type="transmembrane region" description="Helical" evidence="1">
    <location>
        <begin position="12"/>
        <end position="33"/>
    </location>
</feature>
<dbReference type="EMBL" id="QRID01000011">
    <property type="protein sequence ID" value="RHG27445.1"/>
    <property type="molecule type" value="Genomic_DNA"/>
</dbReference>
<dbReference type="EMBL" id="QSFP01000010">
    <property type="protein sequence ID" value="RHA66961.1"/>
    <property type="molecule type" value="Genomic_DNA"/>
</dbReference>
<gene>
    <name evidence="4" type="ORF">DW264_11850</name>
    <name evidence="3" type="ORF">DW856_07400</name>
    <name evidence="2" type="ORF">DW927_10235</name>
    <name evidence="5" type="ORF">DWZ31_04920</name>
</gene>
<dbReference type="Proteomes" id="UP000284465">
    <property type="component" value="Unassembled WGS sequence"/>
</dbReference>
<reference evidence="6 7" key="1">
    <citation type="submission" date="2018-08" db="EMBL/GenBank/DDBJ databases">
        <title>A genome reference for cultivated species of the human gut microbiota.</title>
        <authorList>
            <person name="Zou Y."/>
            <person name="Xue W."/>
            <person name="Luo G."/>
        </authorList>
    </citation>
    <scope>NUCLEOTIDE SEQUENCE [LARGE SCALE GENOMIC DNA]</scope>
    <source>
        <strain evidence="5 7">AF31-21AC</strain>
        <strain evidence="4 8">AM22-21LB</strain>
        <strain evidence="3 6">AM37-1AC</strain>
        <strain evidence="2 9">AM43-11</strain>
    </source>
</reference>
<comment type="caution">
    <text evidence="5">The sequence shown here is derived from an EMBL/GenBank/DDBJ whole genome shotgun (WGS) entry which is preliminary data.</text>
</comment>
<keyword evidence="1" id="KW-0472">Membrane</keyword>
<keyword evidence="1" id="KW-1133">Transmembrane helix</keyword>
<evidence type="ECO:0000256" key="1">
    <source>
        <dbReference type="SAM" id="Phobius"/>
    </source>
</evidence>
<evidence type="ECO:0000313" key="2">
    <source>
        <dbReference type="EMBL" id="RHA66961.1"/>
    </source>
</evidence>
<feature type="transmembrane region" description="Helical" evidence="1">
    <location>
        <begin position="39"/>
        <end position="58"/>
    </location>
</feature>
<evidence type="ECO:0000313" key="3">
    <source>
        <dbReference type="EMBL" id="RHC17953.1"/>
    </source>
</evidence>
<dbReference type="Proteomes" id="UP000284051">
    <property type="component" value="Unassembled WGS sequence"/>
</dbReference>
<organism evidence="5 7">
    <name type="scientific">Roseburia intestinalis</name>
    <dbReference type="NCBI Taxonomy" id="166486"/>
    <lineage>
        <taxon>Bacteria</taxon>
        <taxon>Bacillati</taxon>
        <taxon>Bacillota</taxon>
        <taxon>Clostridia</taxon>
        <taxon>Lachnospirales</taxon>
        <taxon>Lachnospiraceae</taxon>
        <taxon>Roseburia</taxon>
    </lineage>
</organism>
<protein>
    <submittedName>
        <fullName evidence="5">Uncharacterized protein</fullName>
    </submittedName>
</protein>
<dbReference type="EMBL" id="QSHO01000005">
    <property type="protein sequence ID" value="RHC17953.1"/>
    <property type="molecule type" value="Genomic_DNA"/>
</dbReference>
<dbReference type="EMBL" id="QRQN01000004">
    <property type="protein sequence ID" value="RHN10889.1"/>
    <property type="molecule type" value="Genomic_DNA"/>
</dbReference>
<keyword evidence="1" id="KW-0812">Transmembrane</keyword>
<evidence type="ECO:0000313" key="7">
    <source>
        <dbReference type="Proteomes" id="UP000283586"/>
    </source>
</evidence>
<dbReference type="Proteomes" id="UP000283513">
    <property type="component" value="Unassembled WGS sequence"/>
</dbReference>
<evidence type="ECO:0000313" key="8">
    <source>
        <dbReference type="Proteomes" id="UP000284051"/>
    </source>
</evidence>
<name>A0A3R6H339_9FIRM</name>
<evidence type="ECO:0000313" key="4">
    <source>
        <dbReference type="EMBL" id="RHG27445.1"/>
    </source>
</evidence>
<dbReference type="Proteomes" id="UP000283586">
    <property type="component" value="Unassembled WGS sequence"/>
</dbReference>
<dbReference type="AlphaFoldDB" id="A0A3R6H339"/>